<dbReference type="InterPro" id="IPR003103">
    <property type="entry name" value="BAG_domain"/>
</dbReference>
<feature type="compositionally biased region" description="Polar residues" evidence="2">
    <location>
        <begin position="219"/>
        <end position="237"/>
    </location>
</feature>
<dbReference type="GO" id="GO:0050821">
    <property type="term" value="P:protein stabilization"/>
    <property type="evidence" value="ECO:0007669"/>
    <property type="project" value="TreeGrafter"/>
</dbReference>
<evidence type="ECO:0000256" key="1">
    <source>
        <dbReference type="ARBA" id="ARBA00023186"/>
    </source>
</evidence>
<dbReference type="GO" id="GO:0051087">
    <property type="term" value="F:protein-folding chaperone binding"/>
    <property type="evidence" value="ECO:0007669"/>
    <property type="project" value="InterPro"/>
</dbReference>
<feature type="compositionally biased region" description="Polar residues" evidence="2">
    <location>
        <begin position="151"/>
        <end position="172"/>
    </location>
</feature>
<feature type="compositionally biased region" description="Polar residues" evidence="2">
    <location>
        <begin position="23"/>
        <end position="33"/>
    </location>
</feature>
<feature type="compositionally biased region" description="Basic and acidic residues" evidence="2">
    <location>
        <begin position="112"/>
        <end position="128"/>
    </location>
</feature>
<keyword evidence="5" id="KW-1185">Reference proteome</keyword>
<feature type="region of interest" description="Disordered" evidence="2">
    <location>
        <begin position="343"/>
        <end position="398"/>
    </location>
</feature>
<dbReference type="PANTHER" id="PTHR12329:SF5">
    <property type="entry name" value="STARVIN, ISOFORM E"/>
    <property type="match status" value="1"/>
</dbReference>
<dbReference type="Gene3D" id="1.20.58.120">
    <property type="entry name" value="BAG domain"/>
    <property type="match status" value="1"/>
</dbReference>
<feature type="region of interest" description="Disordered" evidence="2">
    <location>
        <begin position="112"/>
        <end position="172"/>
    </location>
</feature>
<feature type="compositionally biased region" description="Polar residues" evidence="2">
    <location>
        <begin position="187"/>
        <end position="196"/>
    </location>
</feature>
<dbReference type="InterPro" id="IPR039773">
    <property type="entry name" value="BAG_chaperone_regulator"/>
</dbReference>
<feature type="compositionally biased region" description="Polar residues" evidence="2">
    <location>
        <begin position="45"/>
        <end position="56"/>
    </location>
</feature>
<dbReference type="InterPro" id="IPR036533">
    <property type="entry name" value="BAG_dom_sf"/>
</dbReference>
<dbReference type="Pfam" id="PF02179">
    <property type="entry name" value="BAG"/>
    <property type="match status" value="1"/>
</dbReference>
<evidence type="ECO:0000256" key="2">
    <source>
        <dbReference type="SAM" id="MobiDB-lite"/>
    </source>
</evidence>
<gene>
    <name evidence="4" type="ORF">BpHYR1_051554</name>
</gene>
<dbReference type="PANTHER" id="PTHR12329">
    <property type="entry name" value="BCL2-ASSOCIATED ATHANOGENE"/>
    <property type="match status" value="1"/>
</dbReference>
<feature type="compositionally biased region" description="Basic and acidic residues" evidence="2">
    <location>
        <begin position="273"/>
        <end position="299"/>
    </location>
</feature>
<dbReference type="SUPFAM" id="SSF63491">
    <property type="entry name" value="BAG domain"/>
    <property type="match status" value="1"/>
</dbReference>
<dbReference type="STRING" id="10195.A0A3M7RMG0"/>
<dbReference type="GO" id="GO:0005634">
    <property type="term" value="C:nucleus"/>
    <property type="evidence" value="ECO:0007669"/>
    <property type="project" value="TreeGrafter"/>
</dbReference>
<feature type="region of interest" description="Disordered" evidence="2">
    <location>
        <begin position="1"/>
        <end position="65"/>
    </location>
</feature>
<evidence type="ECO:0000313" key="4">
    <source>
        <dbReference type="EMBL" id="RNA24577.1"/>
    </source>
</evidence>
<evidence type="ECO:0000259" key="3">
    <source>
        <dbReference type="PROSITE" id="PS51035"/>
    </source>
</evidence>
<dbReference type="GO" id="GO:0005829">
    <property type="term" value="C:cytosol"/>
    <property type="evidence" value="ECO:0007669"/>
    <property type="project" value="TreeGrafter"/>
</dbReference>
<dbReference type="Proteomes" id="UP000276133">
    <property type="component" value="Unassembled WGS sequence"/>
</dbReference>
<dbReference type="SMART" id="SM00264">
    <property type="entry name" value="BAG"/>
    <property type="match status" value="1"/>
</dbReference>
<dbReference type="EMBL" id="REGN01003094">
    <property type="protein sequence ID" value="RNA24578.1"/>
    <property type="molecule type" value="Genomic_DNA"/>
</dbReference>
<reference evidence="4 5" key="1">
    <citation type="journal article" date="2018" name="Sci. Rep.">
        <title>Genomic signatures of local adaptation to the degree of environmental predictability in rotifers.</title>
        <authorList>
            <person name="Franch-Gras L."/>
            <person name="Hahn C."/>
            <person name="Garcia-Roger E.M."/>
            <person name="Carmona M.J."/>
            <person name="Serra M."/>
            <person name="Gomez A."/>
        </authorList>
    </citation>
    <scope>NUCLEOTIDE SEQUENCE [LARGE SCALE GENOMIC DNA]</scope>
    <source>
        <strain evidence="4">HYR1</strain>
    </source>
</reference>
<feature type="compositionally biased region" description="Basic and acidic residues" evidence="2">
    <location>
        <begin position="346"/>
        <end position="355"/>
    </location>
</feature>
<comment type="caution">
    <text evidence="4">The sequence shown here is derived from an EMBL/GenBank/DDBJ whole genome shotgun (WGS) entry which is preliminary data.</text>
</comment>
<keyword evidence="1" id="KW-0143">Chaperone</keyword>
<proteinExistence type="predicted"/>
<evidence type="ECO:0000313" key="5">
    <source>
        <dbReference type="Proteomes" id="UP000276133"/>
    </source>
</evidence>
<feature type="domain" description="BAG" evidence="3">
    <location>
        <begin position="275"/>
        <end position="346"/>
    </location>
</feature>
<feature type="compositionally biased region" description="Pro residues" evidence="2">
    <location>
        <begin position="248"/>
        <end position="262"/>
    </location>
</feature>
<feature type="region of interest" description="Disordered" evidence="2">
    <location>
        <begin position="184"/>
        <end position="299"/>
    </location>
</feature>
<dbReference type="PROSITE" id="PS51035">
    <property type="entry name" value="BAG"/>
    <property type="match status" value="1"/>
</dbReference>
<dbReference type="GO" id="GO:0000774">
    <property type="term" value="F:adenyl-nucleotide exchange factor activity"/>
    <property type="evidence" value="ECO:0007669"/>
    <property type="project" value="TreeGrafter"/>
</dbReference>
<dbReference type="EMBL" id="REGN01003094">
    <property type="protein sequence ID" value="RNA24577.1"/>
    <property type="molecule type" value="Genomic_DNA"/>
</dbReference>
<protein>
    <submittedName>
        <fullName evidence="4">BAG family molecular chaperone regulator 4</fullName>
    </submittedName>
</protein>
<name>A0A3M7RMG0_BRAPC</name>
<feature type="compositionally biased region" description="Basic and acidic residues" evidence="2">
    <location>
        <begin position="140"/>
        <end position="150"/>
    </location>
</feature>
<accession>A0A3M7RMG0</accession>
<dbReference type="GO" id="GO:0016020">
    <property type="term" value="C:membrane"/>
    <property type="evidence" value="ECO:0007669"/>
    <property type="project" value="TreeGrafter"/>
</dbReference>
<dbReference type="OrthoDB" id="333905at2759"/>
<feature type="compositionally biased region" description="Low complexity" evidence="2">
    <location>
        <begin position="1"/>
        <end position="11"/>
    </location>
</feature>
<sequence>MMNNENNNDQNIVKDTDNCMPVDQSSQSNQQPKVVQIPVQHVKSHPTSSLGSSPNTFPRKGQSIFREKSPFSRKFPDNFGLFKDFGFDDNDFDINSNFDDPFFRPRTDLKSRLASNNKKDPGNSRWQKETSPIPVYHNKNSQERNTESPKRYTTQTTIFPNQNPQPQSHSFANADQGIPIKVEHLQPTKSANTNKQSDFKYTESESGTRQPSPPEDSKMGSTMSNGANKQSKMNNSDFKTEARTTPPADQPRPPPEPRPQPQPAKAVKSPQQKCEEVKSELESLEKEIESFSGAKTDRTYRRLEEMLTRCLLKLDEIEKGDESFNQFRRGLINYADRMGQVLDSKGSSEKVESQKNAEITPVENEPLNANEQPEQNDEPKDSNQTPNAESQLDEKKKA</sequence>
<dbReference type="AlphaFoldDB" id="A0A3M7RMG0"/>
<organism evidence="4 5">
    <name type="scientific">Brachionus plicatilis</name>
    <name type="common">Marine rotifer</name>
    <name type="synonym">Brachionus muelleri</name>
    <dbReference type="NCBI Taxonomy" id="10195"/>
    <lineage>
        <taxon>Eukaryota</taxon>
        <taxon>Metazoa</taxon>
        <taxon>Spiralia</taxon>
        <taxon>Gnathifera</taxon>
        <taxon>Rotifera</taxon>
        <taxon>Eurotatoria</taxon>
        <taxon>Monogononta</taxon>
        <taxon>Pseudotrocha</taxon>
        <taxon>Ploima</taxon>
        <taxon>Brachionidae</taxon>
        <taxon>Brachionus</taxon>
    </lineage>
</organism>